<dbReference type="Proteomes" id="UP000007110">
    <property type="component" value="Unassembled WGS sequence"/>
</dbReference>
<reference evidence="3" key="1">
    <citation type="submission" date="2015-02" db="EMBL/GenBank/DDBJ databases">
        <title>Genome sequencing for Strongylocentrotus purpuratus.</title>
        <authorList>
            <person name="Murali S."/>
            <person name="Liu Y."/>
            <person name="Vee V."/>
            <person name="English A."/>
            <person name="Wang M."/>
            <person name="Skinner E."/>
            <person name="Han Y."/>
            <person name="Muzny D.M."/>
            <person name="Worley K.C."/>
            <person name="Gibbs R.A."/>
        </authorList>
    </citation>
    <scope>NUCLEOTIDE SEQUENCE</scope>
</reference>
<organism evidence="2 3">
    <name type="scientific">Strongylocentrotus purpuratus</name>
    <name type="common">Purple sea urchin</name>
    <dbReference type="NCBI Taxonomy" id="7668"/>
    <lineage>
        <taxon>Eukaryota</taxon>
        <taxon>Metazoa</taxon>
        <taxon>Echinodermata</taxon>
        <taxon>Eleutherozoa</taxon>
        <taxon>Echinozoa</taxon>
        <taxon>Echinoidea</taxon>
        <taxon>Euechinoidea</taxon>
        <taxon>Echinacea</taxon>
        <taxon>Camarodonta</taxon>
        <taxon>Echinidea</taxon>
        <taxon>Strongylocentrotidae</taxon>
        <taxon>Strongylocentrotus</taxon>
    </lineage>
</organism>
<dbReference type="EnsemblMetazoa" id="XM_011683023">
    <property type="protein sequence ID" value="XP_011681325"/>
    <property type="gene ID" value="LOC105446340"/>
</dbReference>
<name>A0A7M7HJ31_STRPU</name>
<dbReference type="GeneID" id="105446340"/>
<feature type="chain" id="PRO_5029538257" evidence="1">
    <location>
        <begin position="34"/>
        <end position="141"/>
    </location>
</feature>
<proteinExistence type="predicted"/>
<dbReference type="RefSeq" id="XP_011681325.1">
    <property type="nucleotide sequence ID" value="XM_011683023.2"/>
</dbReference>
<dbReference type="OrthoDB" id="10465905at2759"/>
<dbReference type="KEGG" id="spu:105446340"/>
<keyword evidence="1" id="KW-0732">Signal</keyword>
<evidence type="ECO:0000313" key="3">
    <source>
        <dbReference type="Proteomes" id="UP000007110"/>
    </source>
</evidence>
<reference evidence="2" key="2">
    <citation type="submission" date="2021-01" db="UniProtKB">
        <authorList>
            <consortium name="EnsemblMetazoa"/>
        </authorList>
    </citation>
    <scope>IDENTIFICATION</scope>
</reference>
<keyword evidence="3" id="KW-1185">Reference proteome</keyword>
<evidence type="ECO:0000256" key="1">
    <source>
        <dbReference type="SAM" id="SignalP"/>
    </source>
</evidence>
<protein>
    <submittedName>
        <fullName evidence="2">Uncharacterized protein</fullName>
    </submittedName>
</protein>
<accession>A0A7M7HJ31</accession>
<dbReference type="OMA" id="YMLEDML"/>
<sequence>MASHCGQAFGIKMKVTVFLLCLALAVVLGHVYGIDEELEEYMLEDMLDDDDHDLGDVEIQNWFKKAFNKVKKAGKTIGNGIKKGVQSGCGMVNSIPSKELTYRMSVAFPELISEDVEDGYYETADIKKLANDVRKACGMIG</sequence>
<dbReference type="AlphaFoldDB" id="A0A7M7HJ31"/>
<dbReference type="InParanoid" id="A0A7M7HJ31"/>
<feature type="signal peptide" evidence="1">
    <location>
        <begin position="1"/>
        <end position="33"/>
    </location>
</feature>
<evidence type="ECO:0000313" key="2">
    <source>
        <dbReference type="EnsemblMetazoa" id="XP_011681325"/>
    </source>
</evidence>